<evidence type="ECO:0000256" key="2">
    <source>
        <dbReference type="ARBA" id="ARBA00008873"/>
    </source>
</evidence>
<dbReference type="InterPro" id="IPR036837">
    <property type="entry name" value="Cation_efflux_CTD_sf"/>
</dbReference>
<dbReference type="PANTHER" id="PTHR45820:SF9">
    <property type="entry name" value="FI23527P1"/>
    <property type="match status" value="1"/>
</dbReference>
<evidence type="ECO:0000256" key="5">
    <source>
        <dbReference type="ARBA" id="ARBA00022833"/>
    </source>
</evidence>
<evidence type="ECO:0000256" key="6">
    <source>
        <dbReference type="ARBA" id="ARBA00022989"/>
    </source>
</evidence>
<protein>
    <submittedName>
        <fullName evidence="10">Cation efflux protein-like protein</fullName>
    </submittedName>
</protein>
<keyword evidence="6" id="KW-1133">Transmembrane helix</keyword>
<dbReference type="InterPro" id="IPR058533">
    <property type="entry name" value="Cation_efflux_TM"/>
</dbReference>
<dbReference type="SUPFAM" id="SSF161111">
    <property type="entry name" value="Cation efflux protein transmembrane domain-like"/>
    <property type="match status" value="1"/>
</dbReference>
<sequence length="318" mass="36404">MVHSVMILTDAYHHLFNTFNAILLVVCYKISNQKTIKNTFGWVRTELLGMLLTITFIVALIFSLLIEGALQLLHLHEISQPTNPIVLLTFGLFSLIANVLYVMANNSETISFPRTQMSNSQKDLQIDSSIIDEAITQKFEFDAVMIDPIIGILTAISLCITFYPQARNTFLILMQTIPQNVNINQLKRELLDRFKVIQNIHEFHIWLLTGSTIVATCHIIIPPQNTHEYSVLFEEIRNFLQNRYGIKYITVQPEFNTESIENKRIDLTTSIVRRHSNCLNRCLVKCPCDVSKLCQIKSCCSDSTDDIHRLSEIVEIVS</sequence>
<dbReference type="PANTHER" id="PTHR45820">
    <property type="entry name" value="FI23527P1"/>
    <property type="match status" value="1"/>
</dbReference>
<dbReference type="Gene3D" id="1.20.1510.10">
    <property type="entry name" value="Cation efflux protein transmembrane domain"/>
    <property type="match status" value="1"/>
</dbReference>
<accession>A0A132AC27</accession>
<keyword evidence="7" id="KW-0472">Membrane</keyword>
<evidence type="ECO:0000259" key="8">
    <source>
        <dbReference type="Pfam" id="PF01545"/>
    </source>
</evidence>
<dbReference type="OrthoDB" id="29444at2759"/>
<dbReference type="NCBIfam" id="TIGR01297">
    <property type="entry name" value="CDF"/>
    <property type="match status" value="1"/>
</dbReference>
<evidence type="ECO:0000313" key="11">
    <source>
        <dbReference type="Proteomes" id="UP000616769"/>
    </source>
</evidence>
<evidence type="ECO:0000256" key="1">
    <source>
        <dbReference type="ARBA" id="ARBA00004141"/>
    </source>
</evidence>
<feature type="domain" description="Cation efflux protein cytoplasmic" evidence="9">
    <location>
        <begin position="188"/>
        <end position="254"/>
    </location>
</feature>
<dbReference type="VEuPathDB" id="VectorBase:SSCA010165"/>
<comment type="subcellular location">
    <subcellularLocation>
        <location evidence="1">Membrane</location>
        <topology evidence="1">Multi-pass membrane protein</topology>
    </subcellularLocation>
</comment>
<keyword evidence="3" id="KW-0813">Transport</keyword>
<evidence type="ECO:0000256" key="4">
    <source>
        <dbReference type="ARBA" id="ARBA00022692"/>
    </source>
</evidence>
<name>A0A132AC27_SARSC</name>
<dbReference type="InterPro" id="IPR027469">
    <property type="entry name" value="Cation_efflux_TMD_sf"/>
</dbReference>
<evidence type="ECO:0000259" key="9">
    <source>
        <dbReference type="Pfam" id="PF16916"/>
    </source>
</evidence>
<dbReference type="SUPFAM" id="SSF160240">
    <property type="entry name" value="Cation efflux protein cytoplasmic domain-like"/>
    <property type="match status" value="1"/>
</dbReference>
<proteinExistence type="inferred from homology"/>
<dbReference type="GO" id="GO:0016020">
    <property type="term" value="C:membrane"/>
    <property type="evidence" value="ECO:0007669"/>
    <property type="project" value="UniProtKB-SubCell"/>
</dbReference>
<dbReference type="GO" id="GO:0006882">
    <property type="term" value="P:intracellular zinc ion homeostasis"/>
    <property type="evidence" value="ECO:0007669"/>
    <property type="project" value="TreeGrafter"/>
</dbReference>
<dbReference type="GO" id="GO:0005385">
    <property type="term" value="F:zinc ion transmembrane transporter activity"/>
    <property type="evidence" value="ECO:0007669"/>
    <property type="project" value="TreeGrafter"/>
</dbReference>
<reference evidence="10 11" key="1">
    <citation type="journal article" date="2015" name="Parasit. Vectors">
        <title>Draft genome of the scabies mite.</title>
        <authorList>
            <person name="Rider S.D.Jr."/>
            <person name="Morgan M.S."/>
            <person name="Arlian L.G."/>
        </authorList>
    </citation>
    <scope>NUCLEOTIDE SEQUENCE [LARGE SCALE GENOMIC DNA]</scope>
    <source>
        <strain evidence="10">Arlian Lab</strain>
    </source>
</reference>
<dbReference type="Pfam" id="PF01545">
    <property type="entry name" value="Cation_efflux"/>
    <property type="match status" value="1"/>
</dbReference>
<gene>
    <name evidence="10" type="ORF">QR98_0070680</name>
</gene>
<dbReference type="InterPro" id="IPR027470">
    <property type="entry name" value="Cation_efflux_CTD"/>
</dbReference>
<organism evidence="10 11">
    <name type="scientific">Sarcoptes scabiei</name>
    <name type="common">Itch mite</name>
    <name type="synonym">Acarus scabiei</name>
    <dbReference type="NCBI Taxonomy" id="52283"/>
    <lineage>
        <taxon>Eukaryota</taxon>
        <taxon>Metazoa</taxon>
        <taxon>Ecdysozoa</taxon>
        <taxon>Arthropoda</taxon>
        <taxon>Chelicerata</taxon>
        <taxon>Arachnida</taxon>
        <taxon>Acari</taxon>
        <taxon>Acariformes</taxon>
        <taxon>Sarcoptiformes</taxon>
        <taxon>Astigmata</taxon>
        <taxon>Psoroptidia</taxon>
        <taxon>Sarcoptoidea</taxon>
        <taxon>Sarcoptidae</taxon>
        <taxon>Sarcoptinae</taxon>
        <taxon>Sarcoptes</taxon>
    </lineage>
</organism>
<keyword evidence="5" id="KW-0862">Zinc</keyword>
<evidence type="ECO:0000256" key="3">
    <source>
        <dbReference type="ARBA" id="ARBA00022448"/>
    </source>
</evidence>
<dbReference type="Proteomes" id="UP000616769">
    <property type="component" value="Unassembled WGS sequence"/>
</dbReference>
<dbReference type="GO" id="GO:0010312">
    <property type="term" value="P:detoxification of zinc ion"/>
    <property type="evidence" value="ECO:0007669"/>
    <property type="project" value="TreeGrafter"/>
</dbReference>
<dbReference type="Pfam" id="PF16916">
    <property type="entry name" value="ZT_dimer"/>
    <property type="match status" value="1"/>
</dbReference>
<feature type="domain" description="Cation efflux protein transmembrane" evidence="8">
    <location>
        <begin position="1"/>
        <end position="174"/>
    </location>
</feature>
<keyword evidence="4" id="KW-0812">Transmembrane</keyword>
<evidence type="ECO:0000256" key="7">
    <source>
        <dbReference type="ARBA" id="ARBA00023136"/>
    </source>
</evidence>
<dbReference type="EMBL" id="JXLN01012496">
    <property type="protein sequence ID" value="KPM08546.1"/>
    <property type="molecule type" value="Genomic_DNA"/>
</dbReference>
<comment type="caution">
    <text evidence="10">The sequence shown here is derived from an EMBL/GenBank/DDBJ whole genome shotgun (WGS) entry which is preliminary data.</text>
</comment>
<dbReference type="InterPro" id="IPR002524">
    <property type="entry name" value="Cation_efflux"/>
</dbReference>
<evidence type="ECO:0000313" key="10">
    <source>
        <dbReference type="EMBL" id="KPM08546.1"/>
    </source>
</evidence>
<comment type="similarity">
    <text evidence="2">Belongs to the cation diffusion facilitator (CDF) transporter (TC 2.A.4) family. SLC30A subfamily.</text>
</comment>
<dbReference type="AlphaFoldDB" id="A0A132AC27"/>